<sequence>MHKTLQQGIGFKVYRFCDTLDGVFDNGKFIDGANSEANAFGVGDGTDLLKFYSSGGKPIVKVINGSYQYLYSDGSQSGLYVYDDASNNMLLSFHKTQHWGRIFCTDSFRLQVNGDTDDYLEFYTSAGIPRIKVIGGSDVYIESDNATWVGFKVNQDDTHGLTVGYNKTSDYGLLYSQSPIRISPNGDVDDYIRFSTTANVPKMEFVGGHGLIKECESIIHGIASNDTVFNNVTQRTTISASYVKLKEIIVHRGLNLRCYWLMWTNVGTGYSKVYVNGVAIGAEKSTSSVTPVVFTDDITVERGDLLQIYAHSNGAVTVNISNQTIKFIEYTSNDP</sequence>
<reference evidence="1" key="1">
    <citation type="journal article" date="2015" name="Nature">
        <title>Complex archaea that bridge the gap between prokaryotes and eukaryotes.</title>
        <authorList>
            <person name="Spang A."/>
            <person name="Saw J.H."/>
            <person name="Jorgensen S.L."/>
            <person name="Zaremba-Niedzwiedzka K."/>
            <person name="Martijn J."/>
            <person name="Lind A.E."/>
            <person name="van Eijk R."/>
            <person name="Schleper C."/>
            <person name="Guy L."/>
            <person name="Ettema T.J."/>
        </authorList>
    </citation>
    <scope>NUCLEOTIDE SEQUENCE</scope>
</reference>
<gene>
    <name evidence="1" type="ORF">LCGC14_1114830</name>
</gene>
<protein>
    <submittedName>
        <fullName evidence="1">Uncharacterized protein</fullName>
    </submittedName>
</protein>
<organism evidence="1">
    <name type="scientific">marine sediment metagenome</name>
    <dbReference type="NCBI Taxonomy" id="412755"/>
    <lineage>
        <taxon>unclassified sequences</taxon>
        <taxon>metagenomes</taxon>
        <taxon>ecological metagenomes</taxon>
    </lineage>
</organism>
<name>A0A0F9M5M4_9ZZZZ</name>
<dbReference type="EMBL" id="LAZR01005116">
    <property type="protein sequence ID" value="KKN02725.1"/>
    <property type="molecule type" value="Genomic_DNA"/>
</dbReference>
<comment type="caution">
    <text evidence="1">The sequence shown here is derived from an EMBL/GenBank/DDBJ whole genome shotgun (WGS) entry which is preliminary data.</text>
</comment>
<accession>A0A0F9M5M4</accession>
<proteinExistence type="predicted"/>
<evidence type="ECO:0000313" key="1">
    <source>
        <dbReference type="EMBL" id="KKN02725.1"/>
    </source>
</evidence>
<dbReference type="AlphaFoldDB" id="A0A0F9M5M4"/>